<dbReference type="GeneID" id="18930800"/>
<organism evidence="3">
    <name type="scientific">Melampsora larici-populina (strain 98AG31 / pathotype 3-4-7)</name>
    <name type="common">Poplar leaf rust fungus</name>
    <dbReference type="NCBI Taxonomy" id="747676"/>
    <lineage>
        <taxon>Eukaryota</taxon>
        <taxon>Fungi</taxon>
        <taxon>Dikarya</taxon>
        <taxon>Basidiomycota</taxon>
        <taxon>Pucciniomycotina</taxon>
        <taxon>Pucciniomycetes</taxon>
        <taxon>Pucciniales</taxon>
        <taxon>Melampsoraceae</taxon>
        <taxon>Melampsora</taxon>
    </lineage>
</organism>
<dbReference type="KEGG" id="mlr:MELLADRAFT_67263"/>
<dbReference type="InParanoid" id="F4S2F0"/>
<dbReference type="HOGENOM" id="CLU_633227_0_0_1"/>
<dbReference type="RefSeq" id="XP_007415516.1">
    <property type="nucleotide sequence ID" value="XM_007415454.1"/>
</dbReference>
<feature type="compositionally biased region" description="Polar residues" evidence="1">
    <location>
        <begin position="21"/>
        <end position="35"/>
    </location>
</feature>
<feature type="compositionally biased region" description="Polar residues" evidence="1">
    <location>
        <begin position="61"/>
        <end position="76"/>
    </location>
</feature>
<dbReference type="VEuPathDB" id="FungiDB:MELLADRAFT_67263"/>
<feature type="region of interest" description="Disordered" evidence="1">
    <location>
        <begin position="1"/>
        <end position="121"/>
    </location>
</feature>
<evidence type="ECO:0000313" key="2">
    <source>
        <dbReference type="EMBL" id="EGG01166.1"/>
    </source>
</evidence>
<gene>
    <name evidence="2" type="ORF">MELLADRAFT_67263</name>
</gene>
<proteinExistence type="predicted"/>
<dbReference type="Proteomes" id="UP000001072">
    <property type="component" value="Unassembled WGS sequence"/>
</dbReference>
<name>F4S2F0_MELLP</name>
<reference evidence="3" key="1">
    <citation type="journal article" date="2011" name="Proc. Natl. Acad. Sci. U.S.A.">
        <title>Obligate biotrophy features unraveled by the genomic analysis of rust fungi.</title>
        <authorList>
            <person name="Duplessis S."/>
            <person name="Cuomo C.A."/>
            <person name="Lin Y.-C."/>
            <person name="Aerts A."/>
            <person name="Tisserant E."/>
            <person name="Veneault-Fourrey C."/>
            <person name="Joly D.L."/>
            <person name="Hacquard S."/>
            <person name="Amselem J."/>
            <person name="Cantarel B.L."/>
            <person name="Chiu R."/>
            <person name="Coutinho P.M."/>
            <person name="Feau N."/>
            <person name="Field M."/>
            <person name="Frey P."/>
            <person name="Gelhaye E."/>
            <person name="Goldberg J."/>
            <person name="Grabherr M.G."/>
            <person name="Kodira C.D."/>
            <person name="Kohler A."/>
            <person name="Kuees U."/>
            <person name="Lindquist E.A."/>
            <person name="Lucas S.M."/>
            <person name="Mago R."/>
            <person name="Mauceli E."/>
            <person name="Morin E."/>
            <person name="Murat C."/>
            <person name="Pangilinan J.L."/>
            <person name="Park R."/>
            <person name="Pearson M."/>
            <person name="Quesneville H."/>
            <person name="Rouhier N."/>
            <person name="Sakthikumar S."/>
            <person name="Salamov A.A."/>
            <person name="Schmutz J."/>
            <person name="Selles B."/>
            <person name="Shapiro H."/>
            <person name="Tanguay P."/>
            <person name="Tuskan G.A."/>
            <person name="Henrissat B."/>
            <person name="Van de Peer Y."/>
            <person name="Rouze P."/>
            <person name="Ellis J.G."/>
            <person name="Dodds P.N."/>
            <person name="Schein J.E."/>
            <person name="Zhong S."/>
            <person name="Hamelin R.C."/>
            <person name="Grigoriev I.V."/>
            <person name="Szabo L.J."/>
            <person name="Martin F."/>
        </authorList>
    </citation>
    <scope>NUCLEOTIDE SEQUENCE [LARGE SCALE GENOMIC DNA]</scope>
    <source>
        <strain evidence="3">98AG31 / pathotype 3-4-7</strain>
    </source>
</reference>
<evidence type="ECO:0000256" key="1">
    <source>
        <dbReference type="SAM" id="MobiDB-lite"/>
    </source>
</evidence>
<sequence>MADWNPPPHPRSRNEPERYGNLQTTSTSRPGTNGPRSKIGSRAGSTASSKQRANEGKGKLSITTQALQKDSTNLPLTTEVGKIQPSVAGPSSSVDDPYVWSESGQTGSSAAEDGHEPPAELPSESLKEFLKVFNGNLEVLDSNIRDFSNESGSKFSEVLKKEFHLLEVVNAQYKELYKVIRQDNKDVSSLNKKFVSFLNQFPSESLNLFLDKNSSSLFSLNDINENILEFKNTLNEFCENHESERPTVVQHDQVLTTLLQNLHHKLYEKLDNKFHQNTSLSSDEMNKFIQDQKLAVENEKIQRSNFQDFLARSLEEIKESQAKFENSTNSKLDKIEKMLLKMTNSNKQDIEQVQEQVQNNTLPTNRVGSMVRNFEGISQTPMQGGSTRNAR</sequence>
<evidence type="ECO:0000313" key="3">
    <source>
        <dbReference type="Proteomes" id="UP000001072"/>
    </source>
</evidence>
<accession>F4S2F0</accession>
<keyword evidence="3" id="KW-1185">Reference proteome</keyword>
<dbReference type="AlphaFoldDB" id="F4S2F0"/>
<protein>
    <submittedName>
        <fullName evidence="2">Uncharacterized protein</fullName>
    </submittedName>
</protein>
<dbReference type="EMBL" id="GL883140">
    <property type="protein sequence ID" value="EGG01166.1"/>
    <property type="molecule type" value="Genomic_DNA"/>
</dbReference>